<feature type="domain" description="Alcohol dehydrogenase-like C-terminal" evidence="6">
    <location>
        <begin position="203"/>
        <end position="334"/>
    </location>
</feature>
<sequence length="380" mass="41052">MAEIPEHATALVLKAYKEPLVFEKLPLPRSAPTGTALVQTLVVGIRPHCREHFAGNGFLKFNLPFISGNSCVARVMSAGPDAVALRPGQLVFVHGFGVARDDPVNTQTLLGLHRGNGLTAEGAERAGVLFDQWPGYWRDFCSVPLENCIALDEKRLVDELGYTFDDLMYVDRLLVAYGSVNAAKLVAGETVVVAPATGHFSGAVVEVAAQIGCRVIALTRSAKKLEPLTSRHANIVAVEVTGDQAVDVAAIRSHLPSLKLGADAYIDVSPPQATGKSQHFDIGLEVLRPGARAVLTGALFTATIPYFSLLLRNITIVGKCMYTWEEAERVARMVEAGVFKLGKQAGHDSGSRGFKFEDWEEGLLEAEKAVEWGRHVVFKP</sequence>
<evidence type="ECO:0000256" key="2">
    <source>
        <dbReference type="ARBA" id="ARBA00008072"/>
    </source>
</evidence>
<keyword evidence="8" id="KW-1185">Reference proteome</keyword>
<reference evidence="7 8" key="1">
    <citation type="journal article" date="2014" name="BMC Genomics">
        <title>Comparative genome sequencing reveals chemotype-specific gene clusters in the toxigenic black mold Stachybotrys.</title>
        <authorList>
            <person name="Semeiks J."/>
            <person name="Borek D."/>
            <person name="Otwinowski Z."/>
            <person name="Grishin N.V."/>
        </authorList>
    </citation>
    <scope>NUCLEOTIDE SEQUENCE [LARGE SCALE GENOMIC DNA]</scope>
    <source>
        <strain evidence="8">CBS 109288 / IBT 7711</strain>
    </source>
</reference>
<keyword evidence="3" id="KW-0479">Metal-binding</keyword>
<dbReference type="InterPro" id="IPR011032">
    <property type="entry name" value="GroES-like_sf"/>
</dbReference>
<dbReference type="Pfam" id="PF00107">
    <property type="entry name" value="ADH_zinc_N"/>
    <property type="match status" value="1"/>
</dbReference>
<comment type="similarity">
    <text evidence="2">Belongs to the zinc-containing alcohol dehydrogenase family.</text>
</comment>
<dbReference type="SUPFAM" id="SSF50129">
    <property type="entry name" value="GroES-like"/>
    <property type="match status" value="1"/>
</dbReference>
<evidence type="ECO:0000256" key="3">
    <source>
        <dbReference type="ARBA" id="ARBA00022723"/>
    </source>
</evidence>
<comment type="cofactor">
    <cofactor evidence="1">
        <name>Zn(2+)</name>
        <dbReference type="ChEBI" id="CHEBI:29105"/>
    </cofactor>
</comment>
<evidence type="ECO:0000313" key="8">
    <source>
        <dbReference type="Proteomes" id="UP000028045"/>
    </source>
</evidence>
<keyword evidence="4" id="KW-0862">Zinc</keyword>
<accession>A0A084AJF9</accession>
<gene>
    <name evidence="7" type="ORF">S7711_08572</name>
</gene>
<dbReference type="Gene3D" id="3.40.50.720">
    <property type="entry name" value="NAD(P)-binding Rossmann-like Domain"/>
    <property type="match status" value="1"/>
</dbReference>
<dbReference type="AlphaFoldDB" id="A0A084AJF9"/>
<dbReference type="Proteomes" id="UP000028045">
    <property type="component" value="Unassembled WGS sequence"/>
</dbReference>
<evidence type="ECO:0000256" key="1">
    <source>
        <dbReference type="ARBA" id="ARBA00001947"/>
    </source>
</evidence>
<dbReference type="PANTHER" id="PTHR43350:SF17">
    <property type="entry name" value="NAD-DEPENDENT ALCOHOL DEHYDROGENASE"/>
    <property type="match status" value="1"/>
</dbReference>
<dbReference type="SUPFAM" id="SSF51735">
    <property type="entry name" value="NAD(P)-binding Rossmann-fold domains"/>
    <property type="match status" value="1"/>
</dbReference>
<organism evidence="7 8">
    <name type="scientific">Stachybotrys chartarum (strain CBS 109288 / IBT 7711)</name>
    <name type="common">Toxic black mold</name>
    <name type="synonym">Stilbospora chartarum</name>
    <dbReference type="NCBI Taxonomy" id="1280523"/>
    <lineage>
        <taxon>Eukaryota</taxon>
        <taxon>Fungi</taxon>
        <taxon>Dikarya</taxon>
        <taxon>Ascomycota</taxon>
        <taxon>Pezizomycotina</taxon>
        <taxon>Sordariomycetes</taxon>
        <taxon>Hypocreomycetidae</taxon>
        <taxon>Hypocreales</taxon>
        <taxon>Stachybotryaceae</taxon>
        <taxon>Stachybotrys</taxon>
    </lineage>
</organism>
<evidence type="ECO:0000256" key="5">
    <source>
        <dbReference type="ARBA" id="ARBA00023002"/>
    </source>
</evidence>
<evidence type="ECO:0000259" key="6">
    <source>
        <dbReference type="Pfam" id="PF00107"/>
    </source>
</evidence>
<proteinExistence type="inferred from homology"/>
<evidence type="ECO:0000256" key="4">
    <source>
        <dbReference type="ARBA" id="ARBA00022833"/>
    </source>
</evidence>
<dbReference type="EMBL" id="KL648704">
    <property type="protein sequence ID" value="KEY65438.1"/>
    <property type="molecule type" value="Genomic_DNA"/>
</dbReference>
<dbReference type="Gene3D" id="3.90.180.10">
    <property type="entry name" value="Medium-chain alcohol dehydrogenases, catalytic domain"/>
    <property type="match status" value="1"/>
</dbReference>
<dbReference type="GO" id="GO:0046872">
    <property type="term" value="F:metal ion binding"/>
    <property type="evidence" value="ECO:0007669"/>
    <property type="project" value="UniProtKB-KW"/>
</dbReference>
<keyword evidence="5" id="KW-0560">Oxidoreductase</keyword>
<dbReference type="OrthoDB" id="5407715at2759"/>
<protein>
    <recommendedName>
        <fullName evidence="6">Alcohol dehydrogenase-like C-terminal domain-containing protein</fullName>
    </recommendedName>
</protein>
<name>A0A084AJF9_STACB</name>
<dbReference type="PANTHER" id="PTHR43350">
    <property type="entry name" value="NAD-DEPENDENT ALCOHOL DEHYDROGENASE"/>
    <property type="match status" value="1"/>
</dbReference>
<dbReference type="InterPro" id="IPR013149">
    <property type="entry name" value="ADH-like_C"/>
</dbReference>
<dbReference type="GO" id="GO:0016491">
    <property type="term" value="F:oxidoreductase activity"/>
    <property type="evidence" value="ECO:0007669"/>
    <property type="project" value="UniProtKB-KW"/>
</dbReference>
<dbReference type="CDD" id="cd05188">
    <property type="entry name" value="MDR"/>
    <property type="match status" value="1"/>
</dbReference>
<evidence type="ECO:0000313" key="7">
    <source>
        <dbReference type="EMBL" id="KEY65438.1"/>
    </source>
</evidence>
<dbReference type="HOGENOM" id="CLU_026673_0_0_1"/>
<dbReference type="InterPro" id="IPR036291">
    <property type="entry name" value="NAD(P)-bd_dom_sf"/>
</dbReference>